<accession>T1KZY1</accession>
<evidence type="ECO:0000313" key="2">
    <source>
        <dbReference type="Proteomes" id="UP000015104"/>
    </source>
</evidence>
<proteinExistence type="predicted"/>
<dbReference type="EMBL" id="CAEY01000758">
    <property type="status" value="NOT_ANNOTATED_CDS"/>
    <property type="molecule type" value="Genomic_DNA"/>
</dbReference>
<reference evidence="2" key="1">
    <citation type="submission" date="2011-08" db="EMBL/GenBank/DDBJ databases">
        <authorList>
            <person name="Rombauts S."/>
        </authorList>
    </citation>
    <scope>NUCLEOTIDE SEQUENCE</scope>
    <source>
        <strain evidence="2">London</strain>
    </source>
</reference>
<dbReference type="Proteomes" id="UP000015104">
    <property type="component" value="Unassembled WGS sequence"/>
</dbReference>
<dbReference type="HOGENOM" id="CLU_3428689_0_0_1"/>
<evidence type="ECO:0000313" key="1">
    <source>
        <dbReference type="EnsemblMetazoa" id="tetur29g00490.1"/>
    </source>
</evidence>
<dbReference type="AlphaFoldDB" id="T1KZY1"/>
<organism evidence="1 2">
    <name type="scientific">Tetranychus urticae</name>
    <name type="common">Two-spotted spider mite</name>
    <dbReference type="NCBI Taxonomy" id="32264"/>
    <lineage>
        <taxon>Eukaryota</taxon>
        <taxon>Metazoa</taxon>
        <taxon>Ecdysozoa</taxon>
        <taxon>Arthropoda</taxon>
        <taxon>Chelicerata</taxon>
        <taxon>Arachnida</taxon>
        <taxon>Acari</taxon>
        <taxon>Acariformes</taxon>
        <taxon>Trombidiformes</taxon>
        <taxon>Prostigmata</taxon>
        <taxon>Eleutherengona</taxon>
        <taxon>Raphignathae</taxon>
        <taxon>Tetranychoidea</taxon>
        <taxon>Tetranychidae</taxon>
        <taxon>Tetranychus</taxon>
    </lineage>
</organism>
<protein>
    <submittedName>
        <fullName evidence="1">Uncharacterized protein</fullName>
    </submittedName>
</protein>
<sequence>MFRDKLIPYRPENFTIGSKK</sequence>
<dbReference type="EnsemblMetazoa" id="tetur29g00490.1">
    <property type="protein sequence ID" value="tetur29g00490.1"/>
    <property type="gene ID" value="tetur29g00490"/>
</dbReference>
<name>T1KZY1_TETUR</name>
<keyword evidence="2" id="KW-1185">Reference proteome</keyword>
<reference evidence="1" key="2">
    <citation type="submission" date="2015-06" db="UniProtKB">
        <authorList>
            <consortium name="EnsemblMetazoa"/>
        </authorList>
    </citation>
    <scope>IDENTIFICATION</scope>
</reference>